<keyword evidence="2" id="KW-1133">Transmembrane helix</keyword>
<dbReference type="InterPro" id="IPR025241">
    <property type="entry name" value="DUF4190"/>
</dbReference>
<dbReference type="EMBL" id="JBHLUE010000008">
    <property type="protein sequence ID" value="MFC0564710.1"/>
    <property type="molecule type" value="Genomic_DNA"/>
</dbReference>
<feature type="domain" description="DUF4190" evidence="3">
    <location>
        <begin position="108"/>
        <end position="159"/>
    </location>
</feature>
<accession>A0ABV6NVB4</accession>
<evidence type="ECO:0000256" key="2">
    <source>
        <dbReference type="SAM" id="Phobius"/>
    </source>
</evidence>
<organism evidence="4 5">
    <name type="scientific">Plantactinospora siamensis</name>
    <dbReference type="NCBI Taxonomy" id="555372"/>
    <lineage>
        <taxon>Bacteria</taxon>
        <taxon>Bacillati</taxon>
        <taxon>Actinomycetota</taxon>
        <taxon>Actinomycetes</taxon>
        <taxon>Micromonosporales</taxon>
        <taxon>Micromonosporaceae</taxon>
        <taxon>Plantactinospora</taxon>
    </lineage>
</organism>
<keyword evidence="5" id="KW-1185">Reference proteome</keyword>
<evidence type="ECO:0000259" key="3">
    <source>
        <dbReference type="Pfam" id="PF13828"/>
    </source>
</evidence>
<name>A0ABV6NVB4_9ACTN</name>
<feature type="transmembrane region" description="Helical" evidence="2">
    <location>
        <begin position="107"/>
        <end position="128"/>
    </location>
</feature>
<evidence type="ECO:0000256" key="1">
    <source>
        <dbReference type="SAM" id="MobiDB-lite"/>
    </source>
</evidence>
<comment type="caution">
    <text evidence="4">The sequence shown here is derived from an EMBL/GenBank/DDBJ whole genome shotgun (WGS) entry which is preliminary data.</text>
</comment>
<reference evidence="4 5" key="1">
    <citation type="submission" date="2024-09" db="EMBL/GenBank/DDBJ databases">
        <authorList>
            <person name="Sun Q."/>
            <person name="Mori K."/>
        </authorList>
    </citation>
    <scope>NUCLEOTIDE SEQUENCE [LARGE SCALE GENOMIC DNA]</scope>
    <source>
        <strain evidence="4 5">TBRC 2205</strain>
    </source>
</reference>
<feature type="transmembrane region" description="Helical" evidence="2">
    <location>
        <begin position="149"/>
        <end position="172"/>
    </location>
</feature>
<keyword evidence="2" id="KW-0812">Transmembrane</keyword>
<evidence type="ECO:0000313" key="5">
    <source>
        <dbReference type="Proteomes" id="UP001589894"/>
    </source>
</evidence>
<dbReference type="Pfam" id="PF13828">
    <property type="entry name" value="DUF4190"/>
    <property type="match status" value="1"/>
</dbReference>
<dbReference type="RefSeq" id="WP_377337933.1">
    <property type="nucleotide sequence ID" value="NZ_JBHLUE010000008.1"/>
</dbReference>
<sequence>MTHPPPGESLEPEEPAPAALPPDDPTNPYGRYGQHDQPEYQPGPGPYGQHPGAPGAGGGPWPGGGPGPGAGPGPGGGPVPGLGPGPGYPGPPGGHPGYPGNPNTNTMAILSLVFAFVFAPAGIVLGHLAKKQIRETREQGEQLANWGLVLSYLFTVLYLAGCCAWIGVLLWATNNNGGSY</sequence>
<gene>
    <name evidence="4" type="ORF">ACFFHU_11260</name>
</gene>
<evidence type="ECO:0000313" key="4">
    <source>
        <dbReference type="EMBL" id="MFC0564710.1"/>
    </source>
</evidence>
<protein>
    <submittedName>
        <fullName evidence="4">DUF4190 domain-containing protein</fullName>
    </submittedName>
</protein>
<keyword evidence="2" id="KW-0472">Membrane</keyword>
<feature type="region of interest" description="Disordered" evidence="1">
    <location>
        <begin position="1"/>
        <end position="100"/>
    </location>
</feature>
<dbReference type="Proteomes" id="UP001589894">
    <property type="component" value="Unassembled WGS sequence"/>
</dbReference>
<feature type="compositionally biased region" description="Pro residues" evidence="1">
    <location>
        <begin position="63"/>
        <end position="94"/>
    </location>
</feature>
<proteinExistence type="predicted"/>